<dbReference type="EC" id="2.7.1.35" evidence="1"/>
<dbReference type="GO" id="GO:0008478">
    <property type="term" value="F:pyridoxal kinase activity"/>
    <property type="evidence" value="ECO:0007669"/>
    <property type="project" value="UniProtKB-EC"/>
</dbReference>
<keyword evidence="8" id="KW-1185">Reference proteome</keyword>
<comment type="caution">
    <text evidence="7">The sequence shown here is derived from an EMBL/GenBank/DDBJ whole genome shotgun (WGS) entry which is preliminary data.</text>
</comment>
<dbReference type="InterPro" id="IPR029056">
    <property type="entry name" value="Ribokinase-like"/>
</dbReference>
<dbReference type="EMBL" id="QPMH01000002">
    <property type="protein sequence ID" value="RDD63514.1"/>
    <property type="molecule type" value="Genomic_DNA"/>
</dbReference>
<dbReference type="Proteomes" id="UP000253941">
    <property type="component" value="Unassembled WGS sequence"/>
</dbReference>
<dbReference type="InterPro" id="IPR004625">
    <property type="entry name" value="PyrdxlKinase"/>
</dbReference>
<dbReference type="NCBIfam" id="NF004398">
    <property type="entry name" value="PRK05756.1"/>
    <property type="match status" value="1"/>
</dbReference>
<evidence type="ECO:0000256" key="2">
    <source>
        <dbReference type="ARBA" id="ARBA00022679"/>
    </source>
</evidence>
<keyword evidence="3" id="KW-0547">Nucleotide-binding</keyword>
<dbReference type="InterPro" id="IPR013749">
    <property type="entry name" value="PM/HMP-P_kinase-1"/>
</dbReference>
<keyword evidence="2 7" id="KW-0808">Transferase</keyword>
<dbReference type="RefSeq" id="WP_114580769.1">
    <property type="nucleotide sequence ID" value="NZ_QPMH01000002.1"/>
</dbReference>
<protein>
    <recommendedName>
        <fullName evidence="1">pyridoxal kinase</fullName>
        <ecNumber evidence="1">2.7.1.35</ecNumber>
    </recommendedName>
</protein>
<keyword evidence="4 7" id="KW-0418">Kinase</keyword>
<sequence length="281" mass="29254">MPVICLNSHVAFGYVGNDAAAFCLRRLGIEAWQVDTVIYSNHPGYGGCTGRVVPPCELRALMAGLQTRGSFNGCRGILTGYIGAAQQGDEMLAAIAAVRRANPEAVAVVDPIIGDSGPGLYVAPEVAAFFAEEAVPRADVVTPNAFELGHLTGRDVAGIEDAVSAARSIIARGPRIVLVTSLPLGTDTLLTLAVTDEDAWSLQVPRLDFPVPPNGAGDAMAGLFTAHLLRGSPLPDALADSANAIHAVLEATQASGRRELDLVCAQDALAAPPRRFRAQAL</sequence>
<dbReference type="SUPFAM" id="SSF53613">
    <property type="entry name" value="Ribokinase-like"/>
    <property type="match status" value="1"/>
</dbReference>
<reference evidence="7 8" key="1">
    <citation type="submission" date="2018-07" db="EMBL/GenBank/DDBJ databases">
        <title>Venubactetium sediminum gen. nov., sp. nov., isolated from a marine solar saltern.</title>
        <authorList>
            <person name="Wang S."/>
        </authorList>
    </citation>
    <scope>NUCLEOTIDE SEQUENCE [LARGE SCALE GENOMIC DNA]</scope>
    <source>
        <strain evidence="7 8">WD2A32</strain>
    </source>
</reference>
<dbReference type="GO" id="GO:0009443">
    <property type="term" value="P:pyridoxal 5'-phosphate salvage"/>
    <property type="evidence" value="ECO:0007669"/>
    <property type="project" value="InterPro"/>
</dbReference>
<keyword evidence="5" id="KW-0067">ATP-binding</keyword>
<dbReference type="GO" id="GO:0005829">
    <property type="term" value="C:cytosol"/>
    <property type="evidence" value="ECO:0007669"/>
    <property type="project" value="TreeGrafter"/>
</dbReference>
<dbReference type="PANTHER" id="PTHR10534">
    <property type="entry name" value="PYRIDOXAL KINASE"/>
    <property type="match status" value="1"/>
</dbReference>
<dbReference type="Gene3D" id="3.40.1190.20">
    <property type="match status" value="1"/>
</dbReference>
<feature type="domain" description="Pyridoxamine kinase/Phosphomethylpyrimidine kinase" evidence="6">
    <location>
        <begin position="90"/>
        <end position="256"/>
    </location>
</feature>
<evidence type="ECO:0000313" key="8">
    <source>
        <dbReference type="Proteomes" id="UP000253941"/>
    </source>
</evidence>
<evidence type="ECO:0000256" key="5">
    <source>
        <dbReference type="ARBA" id="ARBA00022840"/>
    </source>
</evidence>
<evidence type="ECO:0000256" key="3">
    <source>
        <dbReference type="ARBA" id="ARBA00022741"/>
    </source>
</evidence>
<gene>
    <name evidence="7" type="ORF">DRB17_03475</name>
</gene>
<dbReference type="GO" id="GO:0005524">
    <property type="term" value="F:ATP binding"/>
    <property type="evidence" value="ECO:0007669"/>
    <property type="project" value="UniProtKB-KW"/>
</dbReference>
<dbReference type="CDD" id="cd01173">
    <property type="entry name" value="pyridoxal_pyridoxamine_kinase"/>
    <property type="match status" value="1"/>
</dbReference>
<dbReference type="AlphaFoldDB" id="A0A369TFY8"/>
<evidence type="ECO:0000256" key="4">
    <source>
        <dbReference type="ARBA" id="ARBA00022777"/>
    </source>
</evidence>
<dbReference type="PANTHER" id="PTHR10534:SF2">
    <property type="entry name" value="PYRIDOXAL KINASE"/>
    <property type="match status" value="1"/>
</dbReference>
<organism evidence="7 8">
    <name type="scientific">Ferruginivarius sediminum</name>
    <dbReference type="NCBI Taxonomy" id="2661937"/>
    <lineage>
        <taxon>Bacteria</taxon>
        <taxon>Pseudomonadati</taxon>
        <taxon>Pseudomonadota</taxon>
        <taxon>Alphaproteobacteria</taxon>
        <taxon>Rhodospirillales</taxon>
        <taxon>Rhodospirillaceae</taxon>
        <taxon>Ferruginivarius</taxon>
    </lineage>
</organism>
<proteinExistence type="predicted"/>
<evidence type="ECO:0000259" key="6">
    <source>
        <dbReference type="Pfam" id="PF08543"/>
    </source>
</evidence>
<dbReference type="Pfam" id="PF08543">
    <property type="entry name" value="Phos_pyr_kin"/>
    <property type="match status" value="1"/>
</dbReference>
<evidence type="ECO:0000256" key="1">
    <source>
        <dbReference type="ARBA" id="ARBA00012104"/>
    </source>
</evidence>
<name>A0A369TFY8_9PROT</name>
<accession>A0A369TFY8</accession>
<evidence type="ECO:0000313" key="7">
    <source>
        <dbReference type="EMBL" id="RDD63514.1"/>
    </source>
</evidence>
<dbReference type="NCBIfam" id="TIGR00687">
    <property type="entry name" value="pyridox_kin"/>
    <property type="match status" value="1"/>
</dbReference>